<dbReference type="SUPFAM" id="SSF46785">
    <property type="entry name" value="Winged helix' DNA-binding domain"/>
    <property type="match status" value="1"/>
</dbReference>
<evidence type="ECO:0000313" key="12">
    <source>
        <dbReference type="EnsemblPlants" id="Ma03_p04970.1"/>
    </source>
</evidence>
<dbReference type="CDD" id="cd04478">
    <property type="entry name" value="RPA2_DBD_D"/>
    <property type="match status" value="1"/>
</dbReference>
<evidence type="ECO:0000256" key="4">
    <source>
        <dbReference type="ARBA" id="ARBA00022763"/>
    </source>
</evidence>
<dbReference type="GO" id="GO:0042162">
    <property type="term" value="F:telomeric DNA binding"/>
    <property type="evidence" value="ECO:0000318"/>
    <property type="project" value="GO_Central"/>
</dbReference>
<dbReference type="GO" id="GO:0003697">
    <property type="term" value="F:single-stranded DNA binding"/>
    <property type="evidence" value="ECO:0000318"/>
    <property type="project" value="GO_Central"/>
</dbReference>
<dbReference type="OMA" id="RNEGHIY"/>
<dbReference type="InterPro" id="IPR036388">
    <property type="entry name" value="WH-like_DNA-bd_sf"/>
</dbReference>
<gene>
    <name evidence="11" type="ORF">GSMUA_207830.1</name>
</gene>
<evidence type="ECO:0000259" key="10">
    <source>
        <dbReference type="Pfam" id="PF08784"/>
    </source>
</evidence>
<dbReference type="Pfam" id="PF08784">
    <property type="entry name" value="RPA_C"/>
    <property type="match status" value="1"/>
</dbReference>
<evidence type="ECO:0000256" key="8">
    <source>
        <dbReference type="ARBA" id="ARBA00023242"/>
    </source>
</evidence>
<comment type="function">
    <text evidence="9">Component of the replication protein A complex (RPA) required for DNA recombination, repair and replication. The activity of RPA is mediated by single-stranded DNA binding and protein interactions.</text>
</comment>
<dbReference type="FunFam" id="2.40.50.140:FF:000184">
    <property type="entry name" value="replication protein A 32 kDa subunit A-like"/>
    <property type="match status" value="1"/>
</dbReference>
<dbReference type="GO" id="GO:0000724">
    <property type="term" value="P:double-strand break repair via homologous recombination"/>
    <property type="evidence" value="ECO:0000318"/>
    <property type="project" value="GO_Central"/>
</dbReference>
<dbReference type="PIRSF" id="PIRSF036949">
    <property type="entry name" value="RPA32"/>
    <property type="match status" value="1"/>
</dbReference>
<dbReference type="KEGG" id="mus:103977331"/>
<reference evidence="12" key="2">
    <citation type="submission" date="2021-05" db="UniProtKB">
        <authorList>
            <consortium name="EnsemblPlants"/>
        </authorList>
    </citation>
    <scope>IDENTIFICATION</scope>
    <source>
        <strain evidence="12">subsp. malaccensis</strain>
    </source>
</reference>
<sequence>MIQRQIHGAPPRLFTGTAFMPTPGTQIAADPLSPAKNRGSQGVLPLTAKQIAAAYHSGVDKSALSIDGIDVTNVRLLGLVMNKVERVTDVTFTLDDGTGRIDINRWINEAPDANEVTAIQNGIYVKVHGHLKGFHSKRHASAFSVRPVNDFNEVVLHFIECIFVHMDVKKIMGGGSAQIPTNLTAASSFPNGAKEYPAPFSHQFSAYVAMDGPGNNICNIVWGVFQEPANLGRENGLHVDEIVRKLGIPKNTVINAINYLVDVGYIYSTVDEYHFKSAYNG</sequence>
<dbReference type="Gramene" id="Ma03_t04970.1">
    <property type="protein sequence ID" value="Ma03_p04970.1"/>
    <property type="gene ID" value="Ma03_g04970"/>
</dbReference>
<dbReference type="GO" id="GO:0005662">
    <property type="term" value="C:DNA replication factor A complex"/>
    <property type="evidence" value="ECO:0000318"/>
    <property type="project" value="GO_Central"/>
</dbReference>
<evidence type="ECO:0000256" key="6">
    <source>
        <dbReference type="ARBA" id="ARBA00023172"/>
    </source>
</evidence>
<reference evidence="11" key="1">
    <citation type="submission" date="2021-03" db="EMBL/GenBank/DDBJ databases">
        <authorList>
            <consortium name="Genoscope - CEA"/>
            <person name="William W."/>
        </authorList>
    </citation>
    <scope>NUCLEOTIDE SEQUENCE</scope>
    <source>
        <strain evidence="11">Doubled-haploid Pahang</strain>
    </source>
</reference>
<comment type="subcellular location">
    <subcellularLocation>
        <location evidence="1">Nucleus</location>
    </subcellularLocation>
</comment>
<dbReference type="GO" id="GO:0006289">
    <property type="term" value="P:nucleotide-excision repair"/>
    <property type="evidence" value="ECO:0000318"/>
    <property type="project" value="GO_Central"/>
</dbReference>
<dbReference type="InParanoid" id="A0A804I8J9"/>
<dbReference type="FunFam" id="1.10.10.10:FF:000168">
    <property type="entry name" value="Replication protein A 32 kDa subunit"/>
    <property type="match status" value="1"/>
</dbReference>
<keyword evidence="7" id="KW-0234">DNA repair</keyword>
<protein>
    <submittedName>
        <fullName evidence="11">(wild Malaysian banana) hypothetical protein</fullName>
    </submittedName>
</protein>
<evidence type="ECO:0000256" key="2">
    <source>
        <dbReference type="ARBA" id="ARBA00007815"/>
    </source>
</evidence>
<keyword evidence="3" id="KW-0235">DNA replication</keyword>
<evidence type="ECO:0000256" key="5">
    <source>
        <dbReference type="ARBA" id="ARBA00023125"/>
    </source>
</evidence>
<dbReference type="Gene3D" id="1.10.10.10">
    <property type="entry name" value="Winged helix-like DNA-binding domain superfamily/Winged helix DNA-binding domain"/>
    <property type="match status" value="1"/>
</dbReference>
<keyword evidence="4" id="KW-0227">DNA damage</keyword>
<dbReference type="PANTHER" id="PTHR13989">
    <property type="entry name" value="REPLICATION PROTEIN A-RELATED"/>
    <property type="match status" value="1"/>
</dbReference>
<dbReference type="GO" id="GO:0006260">
    <property type="term" value="P:DNA replication"/>
    <property type="evidence" value="ECO:0000318"/>
    <property type="project" value="GO_Central"/>
</dbReference>
<organism evidence="12 13">
    <name type="scientific">Musa acuminata subsp. malaccensis</name>
    <name type="common">Wild banana</name>
    <name type="synonym">Musa malaccensis</name>
    <dbReference type="NCBI Taxonomy" id="214687"/>
    <lineage>
        <taxon>Eukaryota</taxon>
        <taxon>Viridiplantae</taxon>
        <taxon>Streptophyta</taxon>
        <taxon>Embryophyta</taxon>
        <taxon>Tracheophyta</taxon>
        <taxon>Spermatophyta</taxon>
        <taxon>Magnoliopsida</taxon>
        <taxon>Liliopsida</taxon>
        <taxon>Zingiberales</taxon>
        <taxon>Musaceae</taxon>
        <taxon>Musa</taxon>
    </lineage>
</organism>
<dbReference type="FunCoup" id="A0A804I8J9">
    <property type="interactions" value="3224"/>
</dbReference>
<evidence type="ECO:0000256" key="9">
    <source>
        <dbReference type="ARBA" id="ARBA00056440"/>
    </source>
</evidence>
<dbReference type="Gene3D" id="2.40.50.140">
    <property type="entry name" value="Nucleic acid-binding proteins"/>
    <property type="match status" value="1"/>
</dbReference>
<name>A0A804I8J9_MUSAM</name>
<dbReference type="Proteomes" id="UP000012960">
    <property type="component" value="Unplaced"/>
</dbReference>
<keyword evidence="8" id="KW-0539">Nucleus</keyword>
<dbReference type="SUPFAM" id="SSF50249">
    <property type="entry name" value="Nucleic acid-binding proteins"/>
    <property type="match status" value="1"/>
</dbReference>
<dbReference type="InterPro" id="IPR014646">
    <property type="entry name" value="Rfa2/RPA32"/>
</dbReference>
<dbReference type="GO" id="GO:0000781">
    <property type="term" value="C:chromosome, telomeric region"/>
    <property type="evidence" value="ECO:0000318"/>
    <property type="project" value="GO_Central"/>
</dbReference>
<evidence type="ECO:0000256" key="7">
    <source>
        <dbReference type="ARBA" id="ARBA00023204"/>
    </source>
</evidence>
<keyword evidence="6" id="KW-0233">DNA recombination</keyword>
<dbReference type="OrthoDB" id="25571at2759"/>
<dbReference type="InterPro" id="IPR040260">
    <property type="entry name" value="RFA2-like"/>
</dbReference>
<dbReference type="AlphaFoldDB" id="A0A804I8J9"/>
<proteinExistence type="inferred from homology"/>
<dbReference type="PANTHER" id="PTHR13989:SF16">
    <property type="entry name" value="REPLICATION PROTEIN A2"/>
    <property type="match status" value="1"/>
</dbReference>
<feature type="domain" description="Replication protein A C-terminal" evidence="10">
    <location>
        <begin position="165"/>
        <end position="272"/>
    </location>
</feature>
<evidence type="ECO:0000256" key="3">
    <source>
        <dbReference type="ARBA" id="ARBA00022705"/>
    </source>
</evidence>
<dbReference type="EMBL" id="HG996468">
    <property type="protein sequence ID" value="CAG1849197.1"/>
    <property type="molecule type" value="Genomic_DNA"/>
</dbReference>
<evidence type="ECO:0000256" key="1">
    <source>
        <dbReference type="ARBA" id="ARBA00004123"/>
    </source>
</evidence>
<accession>A0A804I8J9</accession>
<dbReference type="InterPro" id="IPR014892">
    <property type="entry name" value="RPA_C"/>
</dbReference>
<dbReference type="InterPro" id="IPR012340">
    <property type="entry name" value="NA-bd_OB-fold"/>
</dbReference>
<evidence type="ECO:0000313" key="11">
    <source>
        <dbReference type="EMBL" id="CAG1849197.1"/>
    </source>
</evidence>
<keyword evidence="5" id="KW-0238">DNA-binding</keyword>
<dbReference type="InterPro" id="IPR036390">
    <property type="entry name" value="WH_DNA-bd_sf"/>
</dbReference>
<comment type="similarity">
    <text evidence="2">Belongs to the replication factor A protein 2 family.</text>
</comment>
<evidence type="ECO:0000313" key="13">
    <source>
        <dbReference type="Proteomes" id="UP000012960"/>
    </source>
</evidence>
<keyword evidence="13" id="KW-1185">Reference proteome</keyword>
<dbReference type="GO" id="GO:0035861">
    <property type="term" value="C:site of double-strand break"/>
    <property type="evidence" value="ECO:0000318"/>
    <property type="project" value="GO_Central"/>
</dbReference>
<dbReference type="EnsemblPlants" id="Ma03_t04970.1">
    <property type="protein sequence ID" value="Ma03_p04970.1"/>
    <property type="gene ID" value="Ma03_g04970"/>
</dbReference>